<dbReference type="AlphaFoldDB" id="A0AAD4PSP8"/>
<proteinExistence type="predicted"/>
<dbReference type="SUPFAM" id="SSF46689">
    <property type="entry name" value="Homeodomain-like"/>
    <property type="match status" value="1"/>
</dbReference>
<dbReference type="RefSeq" id="XP_046067838.1">
    <property type="nucleotide sequence ID" value="XM_046214409.1"/>
</dbReference>
<sequence>MAIRKGQKKAQRKVTTALRRKGSKATKRNIIPWETREKEEIVAFCEKHHAKGWDEMCRLWQAEYGKRRTRESLRGKWNYLTEGGKEPGGHRDDDAGLGACVGADPAAAPKVMLSNEPPQPLCDSIYRLLQSGLANHDRRQEMAPRAKSYEKPYEGRLIKMLSKGEAPNPFDQCI</sequence>
<evidence type="ECO:0000256" key="1">
    <source>
        <dbReference type="SAM" id="MobiDB-lite"/>
    </source>
</evidence>
<evidence type="ECO:0000313" key="3">
    <source>
        <dbReference type="Proteomes" id="UP001201262"/>
    </source>
</evidence>
<gene>
    <name evidence="2" type="ORF">BGW36DRAFT_362873</name>
</gene>
<reference evidence="2" key="1">
    <citation type="submission" date="2021-12" db="EMBL/GenBank/DDBJ databases">
        <title>Convergent genome expansion in fungi linked to evolution of root-endophyte symbiosis.</title>
        <authorList>
            <consortium name="DOE Joint Genome Institute"/>
            <person name="Ke Y.-H."/>
            <person name="Bonito G."/>
            <person name="Liao H.-L."/>
            <person name="Looney B."/>
            <person name="Rojas-Flechas A."/>
            <person name="Nash J."/>
            <person name="Hameed K."/>
            <person name="Schadt C."/>
            <person name="Martin F."/>
            <person name="Crous P.W."/>
            <person name="Miettinen O."/>
            <person name="Magnuson J.K."/>
            <person name="Labbe J."/>
            <person name="Jacobson D."/>
            <person name="Doktycz M.J."/>
            <person name="Veneault-Fourrey C."/>
            <person name="Kuo A."/>
            <person name="Mondo S."/>
            <person name="Calhoun S."/>
            <person name="Riley R."/>
            <person name="Ohm R."/>
            <person name="LaButti K."/>
            <person name="Andreopoulos B."/>
            <person name="Pangilinan J."/>
            <person name="Nolan M."/>
            <person name="Tritt A."/>
            <person name="Clum A."/>
            <person name="Lipzen A."/>
            <person name="Daum C."/>
            <person name="Barry K."/>
            <person name="Grigoriev I.V."/>
            <person name="Vilgalys R."/>
        </authorList>
    </citation>
    <scope>NUCLEOTIDE SEQUENCE</scope>
    <source>
        <strain evidence="2">PMI_201</strain>
    </source>
</reference>
<organism evidence="2 3">
    <name type="scientific">Talaromyces proteolyticus</name>
    <dbReference type="NCBI Taxonomy" id="1131652"/>
    <lineage>
        <taxon>Eukaryota</taxon>
        <taxon>Fungi</taxon>
        <taxon>Dikarya</taxon>
        <taxon>Ascomycota</taxon>
        <taxon>Pezizomycotina</taxon>
        <taxon>Eurotiomycetes</taxon>
        <taxon>Eurotiomycetidae</taxon>
        <taxon>Eurotiales</taxon>
        <taxon>Trichocomaceae</taxon>
        <taxon>Talaromyces</taxon>
        <taxon>Talaromyces sect. Bacilispori</taxon>
    </lineage>
</organism>
<name>A0AAD4PSP8_9EURO</name>
<accession>A0AAD4PSP8</accession>
<evidence type="ECO:0008006" key="4">
    <source>
        <dbReference type="Google" id="ProtNLM"/>
    </source>
</evidence>
<dbReference type="EMBL" id="JAJTJA010000011">
    <property type="protein sequence ID" value="KAH8691841.1"/>
    <property type="molecule type" value="Genomic_DNA"/>
</dbReference>
<comment type="caution">
    <text evidence="2">The sequence shown here is derived from an EMBL/GenBank/DDBJ whole genome shotgun (WGS) entry which is preliminary data.</text>
</comment>
<protein>
    <recommendedName>
        <fullName evidence="4">Myb-like domain-containing protein</fullName>
    </recommendedName>
</protein>
<keyword evidence="3" id="KW-1185">Reference proteome</keyword>
<dbReference type="Proteomes" id="UP001201262">
    <property type="component" value="Unassembled WGS sequence"/>
</dbReference>
<feature type="region of interest" description="Disordered" evidence="1">
    <location>
        <begin position="1"/>
        <end position="25"/>
    </location>
</feature>
<evidence type="ECO:0000313" key="2">
    <source>
        <dbReference type="EMBL" id="KAH8691841.1"/>
    </source>
</evidence>
<dbReference type="GeneID" id="70244696"/>
<dbReference type="InterPro" id="IPR009057">
    <property type="entry name" value="Homeodomain-like_sf"/>
</dbReference>